<reference evidence="1" key="1">
    <citation type="submission" date="2019-08" db="EMBL/GenBank/DDBJ databases">
        <title>The genome of the North American firefly Photinus pyralis.</title>
        <authorList>
            <consortium name="Photinus pyralis genome working group"/>
            <person name="Fallon T.R."/>
            <person name="Sander Lower S.E."/>
            <person name="Weng J.-K."/>
        </authorList>
    </citation>
    <scope>NUCLEOTIDE SEQUENCE</scope>
    <source>
        <strain evidence="1">TRF0915ILg1</strain>
        <tissue evidence="1">Whole body</tissue>
    </source>
</reference>
<dbReference type="PANTHER" id="PTHR34035:SF1">
    <property type="entry name" value="TESTIS-EXPRESSED PROTEIN 47"/>
    <property type="match status" value="1"/>
</dbReference>
<protein>
    <recommendedName>
        <fullName evidence="3">BLUF domain-containing protein</fullName>
    </recommendedName>
</protein>
<dbReference type="AlphaFoldDB" id="A0A8K0C7V1"/>
<dbReference type="InterPro" id="IPR036046">
    <property type="entry name" value="Acylphosphatase-like_dom_sf"/>
</dbReference>
<keyword evidence="2" id="KW-1185">Reference proteome</keyword>
<dbReference type="OrthoDB" id="548795at2759"/>
<evidence type="ECO:0000313" key="1">
    <source>
        <dbReference type="EMBL" id="KAF2881014.1"/>
    </source>
</evidence>
<gene>
    <name evidence="1" type="ORF">ILUMI_25162</name>
</gene>
<dbReference type="PANTHER" id="PTHR34035">
    <property type="entry name" value="TESTIS-EXPRESSED PROTEIN 47"/>
    <property type="match status" value="1"/>
</dbReference>
<dbReference type="Gene3D" id="3.30.70.100">
    <property type="match status" value="1"/>
</dbReference>
<accession>A0A8K0C7V1</accession>
<dbReference type="EMBL" id="VTPC01090876">
    <property type="protein sequence ID" value="KAF2881014.1"/>
    <property type="molecule type" value="Genomic_DNA"/>
</dbReference>
<organism evidence="1 2">
    <name type="scientific">Ignelater luminosus</name>
    <name type="common">Cucubano</name>
    <name type="synonym">Pyrophorus luminosus</name>
    <dbReference type="NCBI Taxonomy" id="2038154"/>
    <lineage>
        <taxon>Eukaryota</taxon>
        <taxon>Metazoa</taxon>
        <taxon>Ecdysozoa</taxon>
        <taxon>Arthropoda</taxon>
        <taxon>Hexapoda</taxon>
        <taxon>Insecta</taxon>
        <taxon>Pterygota</taxon>
        <taxon>Neoptera</taxon>
        <taxon>Endopterygota</taxon>
        <taxon>Coleoptera</taxon>
        <taxon>Polyphaga</taxon>
        <taxon>Elateriformia</taxon>
        <taxon>Elateroidea</taxon>
        <taxon>Elateridae</taxon>
        <taxon>Agrypninae</taxon>
        <taxon>Pyrophorini</taxon>
        <taxon>Ignelater</taxon>
    </lineage>
</organism>
<dbReference type="Proteomes" id="UP000801492">
    <property type="component" value="Unassembled WGS sequence"/>
</dbReference>
<evidence type="ECO:0000313" key="2">
    <source>
        <dbReference type="Proteomes" id="UP000801492"/>
    </source>
</evidence>
<sequence length="306" mass="35369">MMEKYDITQQIEPVRRTFLNVLCDNLKLAEKVIFVHRLIYIAEHSFSDYSGSSIGDCMEKIVQKVNDSYHDEPLTGLLVCYPKYFCHIIEGSEDSLYKHLVLLMSDEANRKKLGRTKMLVCYHHINQRFLPGWMAMTGKPPTLVEKIDVNSDLYRTSRHVYHCVRKLYKLALLQRPKISIAENTSITEELKSERYSGSLSVMDSRSTVPNEPTRTNVSFLMEKYPDCLPEYGLLDFLLSTPYTQDLQHYIDIYGIIKPIDAYKDKVWPVPTEFVPFNIFDKAYDPVTDLPTAKATAEEATDLLDVE</sequence>
<name>A0A8K0C7V1_IGNLU</name>
<dbReference type="SUPFAM" id="SSF54975">
    <property type="entry name" value="Acylphosphatase/BLUF domain-like"/>
    <property type="match status" value="1"/>
</dbReference>
<dbReference type="InterPro" id="IPR055308">
    <property type="entry name" value="TEX47-like"/>
</dbReference>
<comment type="caution">
    <text evidence="1">The sequence shown here is derived from an EMBL/GenBank/DDBJ whole genome shotgun (WGS) entry which is preliminary data.</text>
</comment>
<proteinExistence type="predicted"/>
<evidence type="ECO:0008006" key="3">
    <source>
        <dbReference type="Google" id="ProtNLM"/>
    </source>
</evidence>
<dbReference type="Pfam" id="PF24787">
    <property type="entry name" value="TEX47"/>
    <property type="match status" value="1"/>
</dbReference>